<reference evidence="1 2" key="1">
    <citation type="submission" date="2015-04" db="EMBL/GenBank/DDBJ databases">
        <authorList>
            <person name="Syromyatnikov M.Y."/>
            <person name="Popov V.N."/>
        </authorList>
    </citation>
    <scope>NUCLEOTIDE SEQUENCE [LARGE SCALE GENOMIC DNA]</scope>
</reference>
<sequence>MRKNILKSAYDQNPPIIKAAPVSFLVTDSFVLLGRDFEFHINKQNIKTMKNIEKFRYSLSENLSQLNKSTGDKSIKTFSVHIKVPATDFAKILVINEENLNKFKRIARVLDLYKDVNEQRKQVFIIAEHFFSCNKEKNLNEKSHKVHAENIDVFLDIVTLANRNCN</sequence>
<keyword evidence="2" id="KW-1185">Reference proteome</keyword>
<protein>
    <submittedName>
        <fullName evidence="1">CLUMA_CG019639, isoform A</fullName>
    </submittedName>
</protein>
<proteinExistence type="predicted"/>
<dbReference type="AlphaFoldDB" id="A0A1J1J2M7"/>
<name>A0A1J1J2M7_9DIPT</name>
<evidence type="ECO:0000313" key="2">
    <source>
        <dbReference type="Proteomes" id="UP000183832"/>
    </source>
</evidence>
<dbReference type="Proteomes" id="UP000183832">
    <property type="component" value="Unassembled WGS sequence"/>
</dbReference>
<dbReference type="EMBL" id="CVRI01000067">
    <property type="protein sequence ID" value="CRL06607.1"/>
    <property type="molecule type" value="Genomic_DNA"/>
</dbReference>
<accession>A0A1J1J2M7</accession>
<organism evidence="1 2">
    <name type="scientific">Clunio marinus</name>
    <dbReference type="NCBI Taxonomy" id="568069"/>
    <lineage>
        <taxon>Eukaryota</taxon>
        <taxon>Metazoa</taxon>
        <taxon>Ecdysozoa</taxon>
        <taxon>Arthropoda</taxon>
        <taxon>Hexapoda</taxon>
        <taxon>Insecta</taxon>
        <taxon>Pterygota</taxon>
        <taxon>Neoptera</taxon>
        <taxon>Endopterygota</taxon>
        <taxon>Diptera</taxon>
        <taxon>Nematocera</taxon>
        <taxon>Chironomoidea</taxon>
        <taxon>Chironomidae</taxon>
        <taxon>Clunio</taxon>
    </lineage>
</organism>
<gene>
    <name evidence="1" type="ORF">CLUMA_CG019639</name>
</gene>
<evidence type="ECO:0000313" key="1">
    <source>
        <dbReference type="EMBL" id="CRL06607.1"/>
    </source>
</evidence>